<keyword evidence="1" id="KW-0732">Signal</keyword>
<dbReference type="AlphaFoldDB" id="A0A1I8IQT8"/>
<reference evidence="3" key="1">
    <citation type="submission" date="2016-11" db="UniProtKB">
        <authorList>
            <consortium name="WormBaseParasite"/>
        </authorList>
    </citation>
    <scope>IDENTIFICATION</scope>
</reference>
<keyword evidence="2" id="KW-1185">Reference proteome</keyword>
<organism evidence="2 3">
    <name type="scientific">Macrostomum lignano</name>
    <dbReference type="NCBI Taxonomy" id="282301"/>
    <lineage>
        <taxon>Eukaryota</taxon>
        <taxon>Metazoa</taxon>
        <taxon>Spiralia</taxon>
        <taxon>Lophotrochozoa</taxon>
        <taxon>Platyhelminthes</taxon>
        <taxon>Rhabditophora</taxon>
        <taxon>Macrostomorpha</taxon>
        <taxon>Macrostomida</taxon>
        <taxon>Macrostomidae</taxon>
        <taxon>Macrostomum</taxon>
    </lineage>
</organism>
<dbReference type="Proteomes" id="UP000095280">
    <property type="component" value="Unplaced"/>
</dbReference>
<evidence type="ECO:0000256" key="1">
    <source>
        <dbReference type="SAM" id="SignalP"/>
    </source>
</evidence>
<feature type="signal peptide" evidence="1">
    <location>
        <begin position="1"/>
        <end position="19"/>
    </location>
</feature>
<evidence type="ECO:0000313" key="2">
    <source>
        <dbReference type="Proteomes" id="UP000095280"/>
    </source>
</evidence>
<name>A0A1I8IQT8_9PLAT</name>
<feature type="chain" id="PRO_5009321146" evidence="1">
    <location>
        <begin position="20"/>
        <end position="131"/>
    </location>
</feature>
<evidence type="ECO:0000313" key="3">
    <source>
        <dbReference type="WBParaSite" id="maker-uti_cns_0015311-snap-gene-0.4-mRNA-1"/>
    </source>
</evidence>
<sequence>MLLLFCLIWILEFHIGASASDSRILVTVDQPTVYAAELSSQQLRCEFSRSPVYVLWYYSSFPGASDRATLAQCYHALGRCNLGEGFANWTNVGAAPTDRCKFLALRQDGYFECEGMDDLDVARAGIRLCVV</sequence>
<accession>A0A1I8IQT8</accession>
<protein>
    <submittedName>
        <fullName evidence="3">Secreted protein</fullName>
    </submittedName>
</protein>
<proteinExistence type="predicted"/>
<dbReference type="WBParaSite" id="maker-uti_cns_0015311-snap-gene-0.4-mRNA-1">
    <property type="protein sequence ID" value="maker-uti_cns_0015311-snap-gene-0.4-mRNA-1"/>
    <property type="gene ID" value="maker-uti_cns_0015311-snap-gene-0.4"/>
</dbReference>